<keyword evidence="3" id="KW-1185">Reference proteome</keyword>
<dbReference type="Proteomes" id="UP001345827">
    <property type="component" value="Unassembled WGS sequence"/>
</dbReference>
<gene>
    <name evidence="2" type="ORF">LTR25_003421</name>
</gene>
<sequence length="219" mass="24282">MPSYEFSIQTHHHHQEGHILHLKEQDKGQSGVDDASNVSIHHQYKSRDKACQLHLHLHCPGTTSRPSDGLEDLQKLSRSGVASYQLTEHSMSKALLAKRTRSTAGLRSSRTGSRRTGRSHLIDHVPENLTYSMGRFMDEAVPLFQVAQAPDDQATKATCRPNGTFGRRTTAQGCQTLTQEEYNADDVLLEVGSWTSESYHSASDLKEKGGQDFGTLHGC</sequence>
<evidence type="ECO:0000313" key="2">
    <source>
        <dbReference type="EMBL" id="KAK5539716.1"/>
    </source>
</evidence>
<accession>A0AAV9QBD2</accession>
<protein>
    <submittedName>
        <fullName evidence="2">Uncharacterized protein</fullName>
    </submittedName>
</protein>
<reference evidence="2 3" key="1">
    <citation type="submission" date="2023-06" db="EMBL/GenBank/DDBJ databases">
        <title>Black Yeasts Isolated from many extreme environments.</title>
        <authorList>
            <person name="Coleine C."/>
            <person name="Stajich J.E."/>
            <person name="Selbmann L."/>
        </authorList>
    </citation>
    <scope>NUCLEOTIDE SEQUENCE [LARGE SCALE GENOMIC DNA]</scope>
    <source>
        <strain evidence="2 3">CCFEE 5887</strain>
    </source>
</reference>
<proteinExistence type="predicted"/>
<evidence type="ECO:0000313" key="3">
    <source>
        <dbReference type="Proteomes" id="UP001345827"/>
    </source>
</evidence>
<organism evidence="2 3">
    <name type="scientific">Vermiconidia calcicola</name>
    <dbReference type="NCBI Taxonomy" id="1690605"/>
    <lineage>
        <taxon>Eukaryota</taxon>
        <taxon>Fungi</taxon>
        <taxon>Dikarya</taxon>
        <taxon>Ascomycota</taxon>
        <taxon>Pezizomycotina</taxon>
        <taxon>Dothideomycetes</taxon>
        <taxon>Dothideomycetidae</taxon>
        <taxon>Mycosphaerellales</taxon>
        <taxon>Extremaceae</taxon>
        <taxon>Vermiconidia</taxon>
    </lineage>
</organism>
<evidence type="ECO:0000256" key="1">
    <source>
        <dbReference type="SAM" id="MobiDB-lite"/>
    </source>
</evidence>
<dbReference type="AlphaFoldDB" id="A0AAV9QBD2"/>
<dbReference type="EMBL" id="JAXLQG010000005">
    <property type="protein sequence ID" value="KAK5539716.1"/>
    <property type="molecule type" value="Genomic_DNA"/>
</dbReference>
<comment type="caution">
    <text evidence="2">The sequence shown here is derived from an EMBL/GenBank/DDBJ whole genome shotgun (WGS) entry which is preliminary data.</text>
</comment>
<feature type="region of interest" description="Disordered" evidence="1">
    <location>
        <begin position="98"/>
        <end position="120"/>
    </location>
</feature>
<name>A0AAV9QBD2_9PEZI</name>
<feature type="compositionally biased region" description="Low complexity" evidence="1">
    <location>
        <begin position="102"/>
        <end position="111"/>
    </location>
</feature>